<accession>A0A0E9TBJ6</accession>
<name>A0A0E9TBJ6_ANGAN</name>
<protein>
    <submittedName>
        <fullName evidence="1">Uncharacterized protein</fullName>
    </submittedName>
</protein>
<sequence length="26" mass="2960">MRSDLTPGRVGPLECFFLLLNSKSMF</sequence>
<dbReference type="EMBL" id="GBXM01058479">
    <property type="protein sequence ID" value="JAH50098.1"/>
    <property type="molecule type" value="Transcribed_RNA"/>
</dbReference>
<reference evidence="1" key="1">
    <citation type="submission" date="2014-11" db="EMBL/GenBank/DDBJ databases">
        <authorList>
            <person name="Amaro Gonzalez C."/>
        </authorList>
    </citation>
    <scope>NUCLEOTIDE SEQUENCE</scope>
</reference>
<reference evidence="1" key="2">
    <citation type="journal article" date="2015" name="Fish Shellfish Immunol.">
        <title>Early steps in the European eel (Anguilla anguilla)-Vibrio vulnificus interaction in the gills: Role of the RtxA13 toxin.</title>
        <authorList>
            <person name="Callol A."/>
            <person name="Pajuelo D."/>
            <person name="Ebbesson L."/>
            <person name="Teles M."/>
            <person name="MacKenzie S."/>
            <person name="Amaro C."/>
        </authorList>
    </citation>
    <scope>NUCLEOTIDE SEQUENCE</scope>
</reference>
<proteinExistence type="predicted"/>
<evidence type="ECO:0000313" key="1">
    <source>
        <dbReference type="EMBL" id="JAH50098.1"/>
    </source>
</evidence>
<organism evidence="1">
    <name type="scientific">Anguilla anguilla</name>
    <name type="common">European freshwater eel</name>
    <name type="synonym">Muraena anguilla</name>
    <dbReference type="NCBI Taxonomy" id="7936"/>
    <lineage>
        <taxon>Eukaryota</taxon>
        <taxon>Metazoa</taxon>
        <taxon>Chordata</taxon>
        <taxon>Craniata</taxon>
        <taxon>Vertebrata</taxon>
        <taxon>Euteleostomi</taxon>
        <taxon>Actinopterygii</taxon>
        <taxon>Neopterygii</taxon>
        <taxon>Teleostei</taxon>
        <taxon>Anguilliformes</taxon>
        <taxon>Anguillidae</taxon>
        <taxon>Anguilla</taxon>
    </lineage>
</organism>
<dbReference type="AlphaFoldDB" id="A0A0E9TBJ6"/>